<reference evidence="3 4" key="1">
    <citation type="submission" date="2018-07" db="EMBL/GenBank/DDBJ databases">
        <title>Arthrobacter sp. nov., isolated from raw cow's milk with high bacterial count.</title>
        <authorList>
            <person name="Hahne J."/>
            <person name="Isele D."/>
            <person name="Lipski A."/>
        </authorList>
    </citation>
    <scope>NUCLEOTIDE SEQUENCE [LARGE SCALE GENOMIC DNA]</scope>
    <source>
        <strain evidence="3 4">JZ R-183</strain>
    </source>
</reference>
<evidence type="ECO:0000313" key="4">
    <source>
        <dbReference type="Proteomes" id="UP000273119"/>
    </source>
</evidence>
<keyword evidence="4" id="KW-1185">Reference proteome</keyword>
<sequence length="217" mass="22307">MLKRCFMGLSSSVALAGGAGRAAVCGATGGSSLSTRGRYPGEVSPRVLSPAAPHTPRHTPRRLLGAILFGGVGLSMLAGCSAPVKVEPAPSAASAACSEVMLSLPEEIDGQEKRTTTSQSTASWGTPTSIVLRCGTPDPGPTSDPCTTVEEVDWIASENQPKDSWTLTAYGRVPGIEVTLDTSKVTSASVATALTESVQRAQPTKRCQAKPTPTPSQ</sequence>
<name>A0A496PGR9_9MICC</name>
<keyword evidence="2" id="KW-0732">Signal</keyword>
<feature type="region of interest" description="Disordered" evidence="1">
    <location>
        <begin position="109"/>
        <end position="146"/>
    </location>
</feature>
<accession>A0A496PGR9</accession>
<proteinExistence type="predicted"/>
<gene>
    <name evidence="3" type="ORF">DWQ67_11250</name>
</gene>
<protein>
    <submittedName>
        <fullName evidence="3">DUF3515 family protein</fullName>
    </submittedName>
</protein>
<evidence type="ECO:0000256" key="2">
    <source>
        <dbReference type="SAM" id="SignalP"/>
    </source>
</evidence>
<evidence type="ECO:0000313" key="3">
    <source>
        <dbReference type="EMBL" id="RKW69670.1"/>
    </source>
</evidence>
<feature type="region of interest" description="Disordered" evidence="1">
    <location>
        <begin position="196"/>
        <end position="217"/>
    </location>
</feature>
<organism evidence="3 4">
    <name type="scientific">Galactobacter caseinivorans</name>
    <dbReference type="NCBI Taxonomy" id="2676123"/>
    <lineage>
        <taxon>Bacteria</taxon>
        <taxon>Bacillati</taxon>
        <taxon>Actinomycetota</taxon>
        <taxon>Actinomycetes</taxon>
        <taxon>Micrococcales</taxon>
        <taxon>Micrococcaceae</taxon>
        <taxon>Galactobacter</taxon>
    </lineage>
</organism>
<feature type="chain" id="PRO_5039706590" evidence="2">
    <location>
        <begin position="17"/>
        <end position="217"/>
    </location>
</feature>
<dbReference type="AlphaFoldDB" id="A0A496PGR9"/>
<feature type="signal peptide" evidence="2">
    <location>
        <begin position="1"/>
        <end position="16"/>
    </location>
</feature>
<feature type="compositionally biased region" description="Polar residues" evidence="1">
    <location>
        <begin position="116"/>
        <end position="129"/>
    </location>
</feature>
<dbReference type="Pfam" id="PF12028">
    <property type="entry name" value="DUF3515"/>
    <property type="match status" value="1"/>
</dbReference>
<feature type="region of interest" description="Disordered" evidence="1">
    <location>
        <begin position="28"/>
        <end position="59"/>
    </location>
</feature>
<comment type="caution">
    <text evidence="3">The sequence shown here is derived from an EMBL/GenBank/DDBJ whole genome shotgun (WGS) entry which is preliminary data.</text>
</comment>
<dbReference type="Proteomes" id="UP000273119">
    <property type="component" value="Unassembled WGS sequence"/>
</dbReference>
<dbReference type="EMBL" id="QQXL01000007">
    <property type="protein sequence ID" value="RKW69670.1"/>
    <property type="molecule type" value="Genomic_DNA"/>
</dbReference>
<dbReference type="InterPro" id="IPR021903">
    <property type="entry name" value="DUF3515"/>
</dbReference>
<evidence type="ECO:0000256" key="1">
    <source>
        <dbReference type="SAM" id="MobiDB-lite"/>
    </source>
</evidence>